<evidence type="ECO:0000259" key="6">
    <source>
        <dbReference type="PROSITE" id="PS51462"/>
    </source>
</evidence>
<accession>A0A975FMT6</accession>
<dbReference type="PROSITE" id="PS00893">
    <property type="entry name" value="NUDIX_BOX"/>
    <property type="match status" value="1"/>
</dbReference>
<evidence type="ECO:0000313" key="8">
    <source>
        <dbReference type="Proteomes" id="UP000671914"/>
    </source>
</evidence>
<organism evidence="7 8">
    <name type="scientific">Agromyces archimandritae</name>
    <dbReference type="NCBI Taxonomy" id="2781962"/>
    <lineage>
        <taxon>Bacteria</taxon>
        <taxon>Bacillati</taxon>
        <taxon>Actinomycetota</taxon>
        <taxon>Actinomycetes</taxon>
        <taxon>Micrococcales</taxon>
        <taxon>Microbacteriaceae</taxon>
        <taxon>Agromyces</taxon>
    </lineage>
</organism>
<dbReference type="EMBL" id="CP071696">
    <property type="protein sequence ID" value="QTX04784.1"/>
    <property type="molecule type" value="Genomic_DNA"/>
</dbReference>
<keyword evidence="3 5" id="KW-0378">Hydrolase</keyword>
<sequence length="146" mass="16557">MDVLLRRAARVLVIDEAGRVLLFRGGDPARPEAGTWWFTPGGGIEGDESPVDAARRELREETGLVPTELAGPVYEQDIEFSFGGVLHRQHEHFFVVRTSTFAVVDDGWTELEREVMVESRWWSIEELRTSAEPFYPESLVELIVRG</sequence>
<evidence type="ECO:0000256" key="2">
    <source>
        <dbReference type="ARBA" id="ARBA00005582"/>
    </source>
</evidence>
<dbReference type="InterPro" id="IPR020476">
    <property type="entry name" value="Nudix_hydrolase"/>
</dbReference>
<dbReference type="InterPro" id="IPR015797">
    <property type="entry name" value="NUDIX_hydrolase-like_dom_sf"/>
</dbReference>
<dbReference type="KEGG" id="aarc:G127AT_00455"/>
<gene>
    <name evidence="7" type="ORF">G127AT_00455</name>
</gene>
<name>A0A975FMT6_9MICO</name>
<keyword evidence="4" id="KW-0460">Magnesium</keyword>
<comment type="cofactor">
    <cofactor evidence="1">
        <name>Mg(2+)</name>
        <dbReference type="ChEBI" id="CHEBI:18420"/>
    </cofactor>
</comment>
<feature type="domain" description="Nudix hydrolase" evidence="6">
    <location>
        <begin position="4"/>
        <end position="144"/>
    </location>
</feature>
<dbReference type="Pfam" id="PF00293">
    <property type="entry name" value="NUDIX"/>
    <property type="match status" value="1"/>
</dbReference>
<dbReference type="PANTHER" id="PTHR43046:SF12">
    <property type="entry name" value="GDP-MANNOSE MANNOSYL HYDROLASE"/>
    <property type="match status" value="1"/>
</dbReference>
<dbReference type="InterPro" id="IPR020084">
    <property type="entry name" value="NUDIX_hydrolase_CS"/>
</dbReference>
<dbReference type="GO" id="GO:0016787">
    <property type="term" value="F:hydrolase activity"/>
    <property type="evidence" value="ECO:0007669"/>
    <property type="project" value="UniProtKB-KW"/>
</dbReference>
<dbReference type="Gene3D" id="3.90.79.10">
    <property type="entry name" value="Nucleoside Triphosphate Pyrophosphohydrolase"/>
    <property type="match status" value="1"/>
</dbReference>
<protein>
    <submittedName>
        <fullName evidence="7">NUDIX domain-containing protein</fullName>
    </submittedName>
</protein>
<dbReference type="PRINTS" id="PR00502">
    <property type="entry name" value="NUDIXFAMILY"/>
</dbReference>
<reference evidence="7" key="1">
    <citation type="submission" date="2021-03" db="EMBL/GenBank/DDBJ databases">
        <title>Agromyces archimandritus sp. nov., isolated from the cockroach Archimandrita tessellata.</title>
        <authorList>
            <person name="Guzman J."/>
            <person name="Ortuzar M."/>
            <person name="Poehlein A."/>
            <person name="Daniel R."/>
            <person name="Trujillo M."/>
            <person name="Vilcinskas A."/>
        </authorList>
    </citation>
    <scope>NUCLEOTIDE SEQUENCE</scope>
    <source>
        <strain evidence="7">G127AT</strain>
    </source>
</reference>
<evidence type="ECO:0000256" key="5">
    <source>
        <dbReference type="RuleBase" id="RU003476"/>
    </source>
</evidence>
<dbReference type="SUPFAM" id="SSF55811">
    <property type="entry name" value="Nudix"/>
    <property type="match status" value="1"/>
</dbReference>
<comment type="similarity">
    <text evidence="2 5">Belongs to the Nudix hydrolase family.</text>
</comment>
<evidence type="ECO:0000313" key="7">
    <source>
        <dbReference type="EMBL" id="QTX04784.1"/>
    </source>
</evidence>
<dbReference type="PANTHER" id="PTHR43046">
    <property type="entry name" value="GDP-MANNOSE MANNOSYL HYDROLASE"/>
    <property type="match status" value="1"/>
</dbReference>
<proteinExistence type="inferred from homology"/>
<dbReference type="InterPro" id="IPR000086">
    <property type="entry name" value="NUDIX_hydrolase_dom"/>
</dbReference>
<dbReference type="RefSeq" id="WP_210898747.1">
    <property type="nucleotide sequence ID" value="NZ_CP071696.1"/>
</dbReference>
<evidence type="ECO:0000256" key="3">
    <source>
        <dbReference type="ARBA" id="ARBA00022801"/>
    </source>
</evidence>
<evidence type="ECO:0000256" key="1">
    <source>
        <dbReference type="ARBA" id="ARBA00001946"/>
    </source>
</evidence>
<dbReference type="PROSITE" id="PS51462">
    <property type="entry name" value="NUDIX"/>
    <property type="match status" value="1"/>
</dbReference>
<dbReference type="AlphaFoldDB" id="A0A975FMT6"/>
<dbReference type="CDD" id="cd04685">
    <property type="entry name" value="NUDIX_Hydrolase"/>
    <property type="match status" value="1"/>
</dbReference>
<keyword evidence="8" id="KW-1185">Reference proteome</keyword>
<dbReference type="Proteomes" id="UP000671914">
    <property type="component" value="Chromosome"/>
</dbReference>
<evidence type="ECO:0000256" key="4">
    <source>
        <dbReference type="ARBA" id="ARBA00022842"/>
    </source>
</evidence>